<accession>Q2SJ70</accession>
<dbReference type="SUPFAM" id="SSF53335">
    <property type="entry name" value="S-adenosyl-L-methionine-dependent methyltransferases"/>
    <property type="match status" value="1"/>
</dbReference>
<dbReference type="AlphaFoldDB" id="Q2SJ70"/>
<dbReference type="eggNOG" id="COG3315">
    <property type="taxonomic scope" value="Bacteria"/>
</dbReference>
<keyword evidence="2" id="KW-1185">Reference proteome</keyword>
<dbReference type="OrthoDB" id="4134439at2"/>
<proteinExistence type="predicted"/>
<dbReference type="InterPro" id="IPR006764">
    <property type="entry name" value="SAM_dep_MeTrfase_SAV2177_type"/>
</dbReference>
<dbReference type="InterPro" id="IPR029063">
    <property type="entry name" value="SAM-dependent_MTases_sf"/>
</dbReference>
<dbReference type="STRING" id="349521.HCH_02502"/>
<evidence type="ECO:0008006" key="3">
    <source>
        <dbReference type="Google" id="ProtNLM"/>
    </source>
</evidence>
<dbReference type="Proteomes" id="UP000000238">
    <property type="component" value="Chromosome"/>
</dbReference>
<protein>
    <recommendedName>
        <fullName evidence="3">SAM-dependent methyltransferase</fullName>
    </recommendedName>
</protein>
<dbReference type="KEGG" id="hch:HCH_02502"/>
<evidence type="ECO:0000313" key="1">
    <source>
        <dbReference type="EMBL" id="ABC29304.1"/>
    </source>
</evidence>
<organism evidence="1 2">
    <name type="scientific">Hahella chejuensis (strain KCTC 2396)</name>
    <dbReference type="NCBI Taxonomy" id="349521"/>
    <lineage>
        <taxon>Bacteria</taxon>
        <taxon>Pseudomonadati</taxon>
        <taxon>Pseudomonadota</taxon>
        <taxon>Gammaproteobacteria</taxon>
        <taxon>Oceanospirillales</taxon>
        <taxon>Hahellaceae</taxon>
        <taxon>Hahella</taxon>
    </lineage>
</organism>
<dbReference type="RefSeq" id="WP_011396373.1">
    <property type="nucleotide sequence ID" value="NC_007645.1"/>
</dbReference>
<name>Q2SJ70_HAHCH</name>
<dbReference type="Pfam" id="PF04672">
    <property type="entry name" value="Methyltransf_19"/>
    <property type="match status" value="1"/>
</dbReference>
<sequence>MSFSNPKYYSNTATLYSAALDEGDYHDWKDSIITGLMGFITPFPEKMRINRAFVRQMYEGYQQEGFNNILDIGAGPIPRGHEWATEANIMYVDHNPDIVEHARRKLPVGASARYETSSVGALPGLLEKGLVDGFFDDSRKVAFGSNAVLMFVDDAEIKSTFQYLYDWCAPGSVLKISTTGITGSESDLRAKFIRTFFKKVNAPMHIRNVDKFCELLAPWKVTRRPMPLWEWVNWPPSKMTAGIGFDIYGIELRKE</sequence>
<evidence type="ECO:0000313" key="2">
    <source>
        <dbReference type="Proteomes" id="UP000000238"/>
    </source>
</evidence>
<gene>
    <name evidence="1" type="ordered locus">HCH_02502</name>
</gene>
<reference evidence="1 2" key="1">
    <citation type="journal article" date="2005" name="Nucleic Acids Res.">
        <title>Genomic blueprint of Hahella chejuensis, a marine microbe producing an algicidal agent.</title>
        <authorList>
            <person name="Jeong H."/>
            <person name="Yim J.H."/>
            <person name="Lee C."/>
            <person name="Choi S.-H."/>
            <person name="Park Y.K."/>
            <person name="Yoon S.H."/>
            <person name="Hur C.-G."/>
            <person name="Kang H.-Y."/>
            <person name="Kim D."/>
            <person name="Lee H.H."/>
            <person name="Park K.H."/>
            <person name="Park S.-H."/>
            <person name="Park H.-S."/>
            <person name="Lee H.K."/>
            <person name="Oh T.K."/>
            <person name="Kim J.F."/>
        </authorList>
    </citation>
    <scope>NUCLEOTIDE SEQUENCE [LARGE SCALE GENOMIC DNA]</scope>
    <source>
        <strain evidence="1 2">KCTC 2396</strain>
    </source>
</reference>
<dbReference type="EMBL" id="CP000155">
    <property type="protein sequence ID" value="ABC29304.1"/>
    <property type="molecule type" value="Genomic_DNA"/>
</dbReference>
<dbReference type="HOGENOM" id="CLU_067079_1_0_6"/>
<dbReference type="Gene3D" id="3.40.50.150">
    <property type="entry name" value="Vaccinia Virus protein VP39"/>
    <property type="match status" value="1"/>
</dbReference>